<accession>A0A2I0JXQ2</accession>
<keyword evidence="2" id="KW-1185">Reference proteome</keyword>
<evidence type="ECO:0000313" key="1">
    <source>
        <dbReference type="EMBL" id="PKI61107.1"/>
    </source>
</evidence>
<gene>
    <name evidence="1" type="ORF">CRG98_018499</name>
</gene>
<organism evidence="1 2">
    <name type="scientific">Punica granatum</name>
    <name type="common">Pomegranate</name>
    <dbReference type="NCBI Taxonomy" id="22663"/>
    <lineage>
        <taxon>Eukaryota</taxon>
        <taxon>Viridiplantae</taxon>
        <taxon>Streptophyta</taxon>
        <taxon>Embryophyta</taxon>
        <taxon>Tracheophyta</taxon>
        <taxon>Spermatophyta</taxon>
        <taxon>Magnoliopsida</taxon>
        <taxon>eudicotyledons</taxon>
        <taxon>Gunneridae</taxon>
        <taxon>Pentapetalae</taxon>
        <taxon>rosids</taxon>
        <taxon>malvids</taxon>
        <taxon>Myrtales</taxon>
        <taxon>Lythraceae</taxon>
        <taxon>Punica</taxon>
    </lineage>
</organism>
<comment type="caution">
    <text evidence="1">The sequence shown here is derived from an EMBL/GenBank/DDBJ whole genome shotgun (WGS) entry which is preliminary data.</text>
</comment>
<protein>
    <submittedName>
        <fullName evidence="1">Uncharacterized protein</fullName>
    </submittedName>
</protein>
<dbReference type="PROSITE" id="PS51257">
    <property type="entry name" value="PROKAR_LIPOPROTEIN"/>
    <property type="match status" value="1"/>
</dbReference>
<name>A0A2I0JXQ2_PUNGR</name>
<dbReference type="EMBL" id="PGOL01001076">
    <property type="protein sequence ID" value="PKI61107.1"/>
    <property type="molecule type" value="Genomic_DNA"/>
</dbReference>
<proteinExistence type="predicted"/>
<sequence>MTDDCRFAPTLQVALSISGASLSALVWFVAACADGPPECCIKGGAWLRARKSLDGSPPESAVAVCNGSRE</sequence>
<dbReference type="Proteomes" id="UP000233551">
    <property type="component" value="Unassembled WGS sequence"/>
</dbReference>
<dbReference type="AlphaFoldDB" id="A0A2I0JXQ2"/>
<evidence type="ECO:0000313" key="2">
    <source>
        <dbReference type="Proteomes" id="UP000233551"/>
    </source>
</evidence>
<reference evidence="1 2" key="1">
    <citation type="submission" date="2017-11" db="EMBL/GenBank/DDBJ databases">
        <title>De-novo sequencing of pomegranate (Punica granatum L.) genome.</title>
        <authorList>
            <person name="Akparov Z."/>
            <person name="Amiraslanov A."/>
            <person name="Hajiyeva S."/>
            <person name="Abbasov M."/>
            <person name="Kaur K."/>
            <person name="Hamwieh A."/>
            <person name="Solovyev V."/>
            <person name="Salamov A."/>
            <person name="Braich B."/>
            <person name="Kosarev P."/>
            <person name="Mahmoud A."/>
            <person name="Hajiyev E."/>
            <person name="Babayeva S."/>
            <person name="Izzatullayeva V."/>
            <person name="Mammadov A."/>
            <person name="Mammadov A."/>
            <person name="Sharifova S."/>
            <person name="Ojaghi J."/>
            <person name="Eynullazada K."/>
            <person name="Bayramov B."/>
            <person name="Abdulazimova A."/>
            <person name="Shahmuradov I."/>
        </authorList>
    </citation>
    <scope>NUCLEOTIDE SEQUENCE [LARGE SCALE GENOMIC DNA]</scope>
    <source>
        <strain evidence="2">cv. AG2017</strain>
        <tissue evidence="1">Leaf</tissue>
    </source>
</reference>